<feature type="chain" id="PRO_5045738873" evidence="1">
    <location>
        <begin position="26"/>
        <end position="142"/>
    </location>
</feature>
<feature type="signal peptide" evidence="1">
    <location>
        <begin position="1"/>
        <end position="25"/>
    </location>
</feature>
<keyword evidence="4" id="KW-1185">Reference proteome</keyword>
<dbReference type="EMBL" id="SSTI01000004">
    <property type="protein sequence ID" value="THG40459.1"/>
    <property type="molecule type" value="Genomic_DNA"/>
</dbReference>
<evidence type="ECO:0000259" key="2">
    <source>
        <dbReference type="Pfam" id="PF09917"/>
    </source>
</evidence>
<evidence type="ECO:0000313" key="4">
    <source>
        <dbReference type="Proteomes" id="UP000308038"/>
    </source>
</evidence>
<protein>
    <submittedName>
        <fullName evidence="3">DUF2147 domain-containing protein</fullName>
    </submittedName>
</protein>
<organism evidence="3 4">
    <name type="scientific">Sphingomonas olei</name>
    <dbReference type="NCBI Taxonomy" id="1886787"/>
    <lineage>
        <taxon>Bacteria</taxon>
        <taxon>Pseudomonadati</taxon>
        <taxon>Pseudomonadota</taxon>
        <taxon>Alphaproteobacteria</taxon>
        <taxon>Sphingomonadales</taxon>
        <taxon>Sphingomonadaceae</taxon>
        <taxon>Sphingomonas</taxon>
    </lineage>
</organism>
<comment type="caution">
    <text evidence="3">The sequence shown here is derived from an EMBL/GenBank/DDBJ whole genome shotgun (WGS) entry which is preliminary data.</text>
</comment>
<dbReference type="Gene3D" id="2.40.128.520">
    <property type="match status" value="1"/>
</dbReference>
<feature type="domain" description="DUF2147" evidence="2">
    <location>
        <begin position="31"/>
        <end position="139"/>
    </location>
</feature>
<evidence type="ECO:0000313" key="3">
    <source>
        <dbReference type="EMBL" id="THG40459.1"/>
    </source>
</evidence>
<dbReference type="PANTHER" id="PTHR36919:SF2">
    <property type="entry name" value="BLL6627 PROTEIN"/>
    <property type="match status" value="1"/>
</dbReference>
<dbReference type="PANTHER" id="PTHR36919">
    <property type="entry name" value="BLR1215 PROTEIN"/>
    <property type="match status" value="1"/>
</dbReference>
<keyword evidence="1" id="KW-0732">Signal</keyword>
<dbReference type="RefSeq" id="WP_136451153.1">
    <property type="nucleotide sequence ID" value="NZ_SSTI01000004.1"/>
</dbReference>
<dbReference type="Proteomes" id="UP000308038">
    <property type="component" value="Unassembled WGS sequence"/>
</dbReference>
<reference evidence="3 4" key="1">
    <citation type="submission" date="2019-04" db="EMBL/GenBank/DDBJ databases">
        <title>Microbes associate with the intestines of laboratory mice.</title>
        <authorList>
            <person name="Navarre W."/>
            <person name="Wong E."/>
            <person name="Huang K.C."/>
            <person name="Tropini C."/>
            <person name="Ng K."/>
            <person name="Yu B."/>
        </authorList>
    </citation>
    <scope>NUCLEOTIDE SEQUENCE [LARGE SCALE GENOMIC DNA]</scope>
    <source>
        <strain evidence="3 4">NM83_B4-11</strain>
    </source>
</reference>
<dbReference type="Pfam" id="PF09917">
    <property type="entry name" value="DUF2147"/>
    <property type="match status" value="1"/>
</dbReference>
<proteinExistence type="predicted"/>
<evidence type="ECO:0000256" key="1">
    <source>
        <dbReference type="SAM" id="SignalP"/>
    </source>
</evidence>
<name>A0ABY2QI23_9SPHN</name>
<accession>A0ABY2QI23</accession>
<dbReference type="InterPro" id="IPR019223">
    <property type="entry name" value="DUF2147"/>
</dbReference>
<sequence>MRIARLAAPGALSLAALTLAGPAQAAQPIAGKWLTQDGSAIVQIGQCGGSTCGRIAKVIKAKAGAPATDVNNPDAAMRSRPIVGMPILSEFSDAGDEWRGRIYDPRNGKSYKSIVTRAKDGSLKVKGCISFICQTQTWKPAS</sequence>
<gene>
    <name evidence="3" type="ORF">E5988_06410</name>
</gene>